<dbReference type="InterPro" id="IPR013126">
    <property type="entry name" value="Hsp_70_fam"/>
</dbReference>
<dbReference type="SUPFAM" id="SSF100934">
    <property type="entry name" value="Heat shock protein 70kD (HSP70), C-terminal subdomain"/>
    <property type="match status" value="1"/>
</dbReference>
<dbReference type="AlphaFoldDB" id="A0A6A0HC77"/>
<evidence type="ECO:0000313" key="7">
    <source>
        <dbReference type="Proteomes" id="UP000694843"/>
    </source>
</evidence>
<keyword evidence="8" id="KW-0346">Stress response</keyword>
<name>A0A6A0HC77_HYAAZ</name>
<evidence type="ECO:0000313" key="6">
    <source>
        <dbReference type="EMBL" id="KAA0203322.1"/>
    </source>
</evidence>
<keyword evidence="2 4" id="KW-0547">Nucleotide-binding</keyword>
<dbReference type="InterPro" id="IPR018181">
    <property type="entry name" value="Heat_shock_70_CS"/>
</dbReference>
<dbReference type="InterPro" id="IPR029048">
    <property type="entry name" value="HSP70_C_sf"/>
</dbReference>
<dbReference type="EMBL" id="JQDR03001896">
    <property type="protein sequence ID" value="KAA0203322.1"/>
    <property type="molecule type" value="Genomic_DNA"/>
</dbReference>
<dbReference type="OrthoDB" id="29851at2759"/>
<dbReference type="RefSeq" id="XP_018012757.1">
    <property type="nucleotide sequence ID" value="XM_018157268.2"/>
</dbReference>
<dbReference type="Gene3D" id="1.20.1270.10">
    <property type="match status" value="1"/>
</dbReference>
<organism evidence="6">
    <name type="scientific">Hyalella azteca</name>
    <name type="common">Amphipod</name>
    <dbReference type="NCBI Taxonomy" id="294128"/>
    <lineage>
        <taxon>Eukaryota</taxon>
        <taxon>Metazoa</taxon>
        <taxon>Ecdysozoa</taxon>
        <taxon>Arthropoda</taxon>
        <taxon>Crustacea</taxon>
        <taxon>Multicrustacea</taxon>
        <taxon>Malacostraca</taxon>
        <taxon>Eumalacostraca</taxon>
        <taxon>Peracarida</taxon>
        <taxon>Amphipoda</taxon>
        <taxon>Senticaudata</taxon>
        <taxon>Talitrida</taxon>
        <taxon>Talitroidea</taxon>
        <taxon>Hyalellidae</taxon>
        <taxon>Hyalella</taxon>
    </lineage>
</organism>
<keyword evidence="5" id="KW-0175">Coiled coil</keyword>
<gene>
    <name evidence="8" type="primary">LOC108669841</name>
    <name evidence="6" type="ORF">HAZT_HAZT008910</name>
</gene>
<evidence type="ECO:0000256" key="4">
    <source>
        <dbReference type="RuleBase" id="RU003322"/>
    </source>
</evidence>
<dbReference type="PANTHER" id="PTHR19375">
    <property type="entry name" value="HEAT SHOCK PROTEIN 70KDA"/>
    <property type="match status" value="1"/>
</dbReference>
<evidence type="ECO:0000256" key="1">
    <source>
        <dbReference type="ARBA" id="ARBA00007381"/>
    </source>
</evidence>
<dbReference type="FunFam" id="3.30.420.40:FF:000026">
    <property type="entry name" value="Heat shock protein 70"/>
    <property type="match status" value="1"/>
</dbReference>
<accession>A0A6A0HC77</accession>
<dbReference type="Proteomes" id="UP000711488">
    <property type="component" value="Unassembled WGS sequence"/>
</dbReference>
<dbReference type="PROSITE" id="PS00329">
    <property type="entry name" value="HSP70_2"/>
    <property type="match status" value="1"/>
</dbReference>
<evidence type="ECO:0000256" key="2">
    <source>
        <dbReference type="ARBA" id="ARBA00022741"/>
    </source>
</evidence>
<dbReference type="Proteomes" id="UP000694843">
    <property type="component" value="Unplaced"/>
</dbReference>
<sequence>MAAKQDYAIGIDLGTSNSCVGVVKNGQVVIIANEQGDRLTPSFVAFTDEERLIGESAKYQRSINPVNTVYEVKTLIGRKFSDEAVQNKVPRWPYRVVNDNGNPKICVHYRRTEKIFTPEEISAMVLAKMKEIAETYLGCEVRKAVITVPAYFSDSQRQATIDAGTIAGLQVLKIINEPTAAAIAYGEDTRVSKETNILIFDFGGGTFDVSILIMKKGNYEVKSVEGNSQLGGGDLDSRVARFIIEEFKKKTGLDVSKDTTALAKITKAAEKVKINLSSQVRDRIQIECLSQGQDLDLGLTRNRLELLCADIFDETLQCVDTAIANAGMTTDEIHEVVLVGGSARIPKLQKMLKDKFPTKEIKMTINPAEAVAYGAAVQAAMLNNDRSVEDIQLLEVAPLSLGVGLIEDIMSTIIEKNTKVPATITRKNYTTADFDYQEYIEFPVYEGENSIASKNNLLGEFRVEGIELAPVGVPKIDITFSFDKNGILNATAVDTKTGGGGHVTISVNKGRLMKEDIERMMVEMKDIEEKEDQHRALMDASASLEETIVKKKDLLERKKSLRKISQKGYEKIKKVCDEAEIWLEAHGDASKDEFDDKEQQFNESFSELLADLSF</sequence>
<dbReference type="Gene3D" id="2.60.34.10">
    <property type="entry name" value="Substrate Binding Domain Of DNAk, Chain A, domain 1"/>
    <property type="match status" value="1"/>
</dbReference>
<dbReference type="SUPFAM" id="SSF100920">
    <property type="entry name" value="Heat shock protein 70kD (HSP70), peptide-binding domain"/>
    <property type="match status" value="1"/>
</dbReference>
<reference evidence="8" key="4">
    <citation type="submission" date="2025-04" db="UniProtKB">
        <authorList>
            <consortium name="RefSeq"/>
        </authorList>
    </citation>
    <scope>IDENTIFICATION</scope>
    <source>
        <tissue evidence="8">Whole organism</tissue>
    </source>
</reference>
<proteinExistence type="inferred from homology"/>
<dbReference type="CDD" id="cd24028">
    <property type="entry name" value="ASKHA_NBD_HSP70_HSPA1-like"/>
    <property type="match status" value="1"/>
</dbReference>
<dbReference type="InterPro" id="IPR043129">
    <property type="entry name" value="ATPase_NBD"/>
</dbReference>
<comment type="similarity">
    <text evidence="1 4">Belongs to the heat shock protein 70 family.</text>
</comment>
<dbReference type="GO" id="GO:0005524">
    <property type="term" value="F:ATP binding"/>
    <property type="evidence" value="ECO:0007669"/>
    <property type="project" value="UniProtKB-KW"/>
</dbReference>
<dbReference type="GO" id="GO:0140662">
    <property type="term" value="F:ATP-dependent protein folding chaperone"/>
    <property type="evidence" value="ECO:0007669"/>
    <property type="project" value="InterPro"/>
</dbReference>
<dbReference type="GO" id="GO:0006950">
    <property type="term" value="P:response to stress"/>
    <property type="evidence" value="ECO:0007669"/>
    <property type="project" value="UniProtKB-ARBA"/>
</dbReference>
<dbReference type="KEGG" id="hazt:108669841"/>
<reference evidence="6" key="1">
    <citation type="submission" date="2014-08" db="EMBL/GenBank/DDBJ databases">
        <authorList>
            <person name="Murali S."/>
            <person name="Richards S."/>
            <person name="Bandaranaike D."/>
            <person name="Bellair M."/>
            <person name="Blankenburg K."/>
            <person name="Chao H."/>
            <person name="Dinh H."/>
            <person name="Doddapaneni H."/>
            <person name="Dugan-Rocha S."/>
            <person name="Elkadiri S."/>
            <person name="Gnanaolivu R."/>
            <person name="Hughes D."/>
            <person name="Lee S."/>
            <person name="Li M."/>
            <person name="Ming W."/>
            <person name="Munidasa M."/>
            <person name="Muniz J."/>
            <person name="Nguyen L."/>
            <person name="Osuji N."/>
            <person name="Pu L.-L."/>
            <person name="Puazo M."/>
            <person name="Skinner E."/>
            <person name="Qu C."/>
            <person name="Quiroz J."/>
            <person name="Raj R."/>
            <person name="Weissenberger G."/>
            <person name="Xin Y."/>
            <person name="Zou X."/>
            <person name="Han Y."/>
            <person name="Worley K."/>
            <person name="Muzny D."/>
            <person name="Gibbs R."/>
        </authorList>
    </citation>
    <scope>NUCLEOTIDE SEQUENCE</scope>
    <source>
        <strain evidence="6">HAZT.00-mixed</strain>
        <tissue evidence="6">Whole organism</tissue>
    </source>
</reference>
<dbReference type="SUPFAM" id="SSF53067">
    <property type="entry name" value="Actin-like ATPase domain"/>
    <property type="match status" value="2"/>
</dbReference>
<feature type="coiled-coil region" evidence="5">
    <location>
        <begin position="517"/>
        <end position="547"/>
    </location>
</feature>
<reference evidence="6" key="2">
    <citation type="journal article" date="2018" name="Environ. Sci. Technol.">
        <title>The Toxicogenome of Hyalella azteca: A Model for Sediment Ecotoxicology and Evolutionary Toxicology.</title>
        <authorList>
            <person name="Poynton H.C."/>
            <person name="Hasenbein S."/>
            <person name="Benoit J.B."/>
            <person name="Sepulveda M.S."/>
            <person name="Poelchau M.F."/>
            <person name="Hughes D.S.T."/>
            <person name="Murali S.C."/>
            <person name="Chen S."/>
            <person name="Glastad K.M."/>
            <person name="Goodisman M.A.D."/>
            <person name="Werren J.H."/>
            <person name="Vineis J.H."/>
            <person name="Bowen J.L."/>
            <person name="Friedrich M."/>
            <person name="Jones J."/>
            <person name="Robertson H.M."/>
            <person name="Feyereisen R."/>
            <person name="Mechler-Hickson A."/>
            <person name="Mathers N."/>
            <person name="Lee C.E."/>
            <person name="Colbourne J.K."/>
            <person name="Biales A."/>
            <person name="Johnston J.S."/>
            <person name="Wellborn G.A."/>
            <person name="Rosendale A.J."/>
            <person name="Cridge A.G."/>
            <person name="Munoz-Torres M.C."/>
            <person name="Bain P.A."/>
            <person name="Manny A.R."/>
            <person name="Major K.M."/>
            <person name="Lambert F.N."/>
            <person name="Vulpe C.D."/>
            <person name="Tuck P."/>
            <person name="Blalock B.J."/>
            <person name="Lin Y.Y."/>
            <person name="Smith M.E."/>
            <person name="Ochoa-Acuna H."/>
            <person name="Chen M.M."/>
            <person name="Childers C.P."/>
            <person name="Qu J."/>
            <person name="Dugan S."/>
            <person name="Lee S.L."/>
            <person name="Chao H."/>
            <person name="Dinh H."/>
            <person name="Han Y."/>
            <person name="Doddapaneni H."/>
            <person name="Worley K.C."/>
            <person name="Muzny D.M."/>
            <person name="Gibbs R.A."/>
            <person name="Richards S."/>
        </authorList>
    </citation>
    <scope>NUCLEOTIDE SEQUENCE</scope>
    <source>
        <strain evidence="6">HAZT.00-mixed</strain>
        <tissue evidence="6">Whole organism</tissue>
    </source>
</reference>
<dbReference type="PROSITE" id="PS00297">
    <property type="entry name" value="HSP70_1"/>
    <property type="match status" value="1"/>
</dbReference>
<dbReference type="Pfam" id="PF00012">
    <property type="entry name" value="HSP70"/>
    <property type="match status" value="1"/>
</dbReference>
<evidence type="ECO:0000313" key="8">
    <source>
        <dbReference type="RefSeq" id="XP_018012757.1"/>
    </source>
</evidence>
<dbReference type="Gene3D" id="3.30.30.30">
    <property type="match status" value="1"/>
</dbReference>
<evidence type="ECO:0000256" key="5">
    <source>
        <dbReference type="SAM" id="Coils"/>
    </source>
</evidence>
<dbReference type="Gene3D" id="3.30.420.40">
    <property type="match status" value="2"/>
</dbReference>
<protein>
    <submittedName>
        <fullName evidence="8">Heat shock 70 kDa protein 1</fullName>
    </submittedName>
</protein>
<keyword evidence="7" id="KW-1185">Reference proteome</keyword>
<dbReference type="Gene3D" id="3.90.640.10">
    <property type="entry name" value="Actin, Chain A, domain 4"/>
    <property type="match status" value="1"/>
</dbReference>
<dbReference type="FunFam" id="3.90.640.10:FF:000010">
    <property type="entry name" value="heat shock 70 kDa protein 14"/>
    <property type="match status" value="1"/>
</dbReference>
<evidence type="ECO:0000256" key="3">
    <source>
        <dbReference type="ARBA" id="ARBA00022840"/>
    </source>
</evidence>
<dbReference type="GeneID" id="108669841"/>
<reference evidence="6" key="3">
    <citation type="submission" date="2019-06" db="EMBL/GenBank/DDBJ databases">
        <authorList>
            <person name="Poynton C."/>
            <person name="Hasenbein S."/>
            <person name="Benoit J.B."/>
            <person name="Sepulveda M.S."/>
            <person name="Poelchau M.F."/>
            <person name="Murali S.C."/>
            <person name="Chen S."/>
            <person name="Glastad K.M."/>
            <person name="Werren J.H."/>
            <person name="Vineis J.H."/>
            <person name="Bowen J.L."/>
            <person name="Friedrich M."/>
            <person name="Jones J."/>
            <person name="Robertson H.M."/>
            <person name="Feyereisen R."/>
            <person name="Mechler-Hickson A."/>
            <person name="Mathers N."/>
            <person name="Lee C.E."/>
            <person name="Colbourne J.K."/>
            <person name="Biales A."/>
            <person name="Johnston J.S."/>
            <person name="Wellborn G.A."/>
            <person name="Rosendale A.J."/>
            <person name="Cridge A.G."/>
            <person name="Munoz-Torres M.C."/>
            <person name="Bain P.A."/>
            <person name="Manny A.R."/>
            <person name="Major K.M."/>
            <person name="Lambert F.N."/>
            <person name="Vulpe C.D."/>
            <person name="Tuck P."/>
            <person name="Blalock B.J."/>
            <person name="Lin Y.-Y."/>
            <person name="Smith M.E."/>
            <person name="Ochoa-Acuna H."/>
            <person name="Chen M.-J.M."/>
            <person name="Childers C.P."/>
            <person name="Qu J."/>
            <person name="Dugan S."/>
            <person name="Lee S.L."/>
            <person name="Chao H."/>
            <person name="Dinh H."/>
            <person name="Han Y."/>
            <person name="Doddapaneni H."/>
            <person name="Worley K.C."/>
            <person name="Muzny D.M."/>
            <person name="Gibbs R.A."/>
            <person name="Richards S."/>
        </authorList>
    </citation>
    <scope>NUCLEOTIDE SEQUENCE</scope>
    <source>
        <strain evidence="6">HAZT.00-mixed</strain>
        <tissue evidence="6">Whole organism</tissue>
    </source>
</reference>
<dbReference type="InterPro" id="IPR029047">
    <property type="entry name" value="HSP70_peptide-bd_sf"/>
</dbReference>
<dbReference type="FunFam" id="3.30.30.30:FF:000001">
    <property type="entry name" value="heat shock 70 kDa protein-like"/>
    <property type="match status" value="1"/>
</dbReference>
<dbReference type="PRINTS" id="PR00301">
    <property type="entry name" value="HEATSHOCK70"/>
</dbReference>
<keyword evidence="3 4" id="KW-0067">ATP-binding</keyword>